<sequence>MVSSIYKGEKFIKDYYSLLCKTDISHYYTPTTILRIGKEKDRLDSFTEKHSTIIYKYQKNLERVFVSCMDTINTKEEEFMVCVVGQFVYKDETVRFSHNFIVKEENNNFYILVEVCRFLNEEIVYDKVDSLSNLHDKRTYGYNNFNRYYVNVSCPPHTKKQDIVECFSKYGRIFDVFSKKEGFFKVEFADHSTLKAVQNDGNIIFNNKGFKILPSREDFKH</sequence>
<proteinExistence type="predicted"/>
<name>A0A4Q9KZP3_9MICR</name>
<dbReference type="AlphaFoldDB" id="A0A4Q9KZP3"/>
<dbReference type="CDD" id="cd00590">
    <property type="entry name" value="RRM_SF"/>
    <property type="match status" value="1"/>
</dbReference>
<organism evidence="2 3">
    <name type="scientific">Hamiltosporidium tvaerminnensis</name>
    <dbReference type="NCBI Taxonomy" id="1176355"/>
    <lineage>
        <taxon>Eukaryota</taxon>
        <taxon>Fungi</taxon>
        <taxon>Fungi incertae sedis</taxon>
        <taxon>Microsporidia</taxon>
        <taxon>Dubosqiidae</taxon>
        <taxon>Hamiltosporidium</taxon>
    </lineage>
</organism>
<accession>A0A4Q9KZP3</accession>
<dbReference type="PROSITE" id="PS50177">
    <property type="entry name" value="NTF2_DOMAIN"/>
    <property type="match status" value="1"/>
</dbReference>
<dbReference type="Pfam" id="PF00076">
    <property type="entry name" value="RRM_1"/>
    <property type="match status" value="1"/>
</dbReference>
<dbReference type="InterPro" id="IPR035979">
    <property type="entry name" value="RBD_domain_sf"/>
</dbReference>
<evidence type="ECO:0000313" key="3">
    <source>
        <dbReference type="Proteomes" id="UP000292362"/>
    </source>
</evidence>
<dbReference type="VEuPathDB" id="MicrosporidiaDB:CWI37_0983p0010"/>
<protein>
    <recommendedName>
        <fullName evidence="1">NTF2 domain-containing protein</fullName>
    </recommendedName>
</protein>
<reference evidence="2 3" key="1">
    <citation type="submission" date="2017-12" db="EMBL/GenBank/DDBJ databases">
        <authorList>
            <person name="Pombert J.-F."/>
            <person name="Haag K.L."/>
            <person name="Ebert D."/>
        </authorList>
    </citation>
    <scope>NUCLEOTIDE SEQUENCE [LARGE SCALE GENOMIC DNA]</scope>
    <source>
        <strain evidence="2">FI-OER-3-3</strain>
    </source>
</reference>
<evidence type="ECO:0000313" key="2">
    <source>
        <dbReference type="EMBL" id="TBU00504.1"/>
    </source>
</evidence>
<dbReference type="InterPro" id="IPR012677">
    <property type="entry name" value="Nucleotide-bd_a/b_plait_sf"/>
</dbReference>
<dbReference type="InterPro" id="IPR032710">
    <property type="entry name" value="NTF2-like_dom_sf"/>
</dbReference>
<dbReference type="InterPro" id="IPR018222">
    <property type="entry name" value="Nuclear_transport_factor_2_euk"/>
</dbReference>
<dbReference type="SUPFAM" id="SSF54928">
    <property type="entry name" value="RNA-binding domain, RBD"/>
    <property type="match status" value="1"/>
</dbReference>
<feature type="domain" description="NTF2" evidence="1">
    <location>
        <begin position="7"/>
        <end position="118"/>
    </location>
</feature>
<gene>
    <name evidence="2" type="ORF">CWI37_0983p0010</name>
</gene>
<dbReference type="Proteomes" id="UP000292362">
    <property type="component" value="Unassembled WGS sequence"/>
</dbReference>
<evidence type="ECO:0000259" key="1">
    <source>
        <dbReference type="PROSITE" id="PS50177"/>
    </source>
</evidence>
<dbReference type="GO" id="GO:0003723">
    <property type="term" value="F:RNA binding"/>
    <property type="evidence" value="ECO:0007669"/>
    <property type="project" value="InterPro"/>
</dbReference>
<dbReference type="Gene3D" id="3.10.450.50">
    <property type="match status" value="1"/>
</dbReference>
<dbReference type="SUPFAM" id="SSF54427">
    <property type="entry name" value="NTF2-like"/>
    <property type="match status" value="1"/>
</dbReference>
<dbReference type="EMBL" id="PITJ01000983">
    <property type="protein sequence ID" value="TBU00504.1"/>
    <property type="molecule type" value="Genomic_DNA"/>
</dbReference>
<dbReference type="Gene3D" id="3.30.70.330">
    <property type="match status" value="1"/>
</dbReference>
<dbReference type="InterPro" id="IPR000504">
    <property type="entry name" value="RRM_dom"/>
</dbReference>
<comment type="caution">
    <text evidence="2">The sequence shown here is derived from an EMBL/GenBank/DDBJ whole genome shotgun (WGS) entry which is preliminary data.</text>
</comment>